<dbReference type="EC" id="2.4.99.24" evidence="4"/>
<reference evidence="7" key="1">
    <citation type="submission" date="2014-09" db="EMBL/GenBank/DDBJ databases">
        <authorList>
            <person name="Hjerde E."/>
        </authorList>
    </citation>
    <scope>NUCLEOTIDE SEQUENCE [LARGE SCALE GENOMIC DNA]</scope>
    <source>
        <strain evidence="7">06/09/139</strain>
    </source>
</reference>
<gene>
    <name evidence="6" type="primary">rfaF</name>
    <name evidence="6" type="ORF">AWOD_I_0149</name>
</gene>
<dbReference type="PANTHER" id="PTHR30160:SF7">
    <property type="entry name" value="ADP-HEPTOSE--LPS HEPTOSYLTRANSFERASE 2"/>
    <property type="match status" value="1"/>
</dbReference>
<dbReference type="GO" id="GO:0008713">
    <property type="term" value="F:ADP-heptose-lipopolysaccharide heptosyltransferase activity"/>
    <property type="evidence" value="ECO:0007669"/>
    <property type="project" value="UniProtKB-EC"/>
</dbReference>
<dbReference type="OrthoDB" id="9797795at2"/>
<evidence type="ECO:0000256" key="1">
    <source>
        <dbReference type="ARBA" id="ARBA00022676"/>
    </source>
</evidence>
<dbReference type="NCBIfam" id="TIGR02195">
    <property type="entry name" value="heptsyl_trn_II"/>
    <property type="match status" value="1"/>
</dbReference>
<evidence type="ECO:0000313" key="6">
    <source>
        <dbReference type="EMBL" id="CED70246.1"/>
    </source>
</evidence>
<keyword evidence="2 6" id="KW-0808">Transferase</keyword>
<dbReference type="PANTHER" id="PTHR30160">
    <property type="entry name" value="TETRAACYLDISACCHARIDE 4'-KINASE-RELATED"/>
    <property type="match status" value="1"/>
</dbReference>
<dbReference type="FunFam" id="3.40.50.2000:FF:000023">
    <property type="entry name" value="ADP-heptose--LPS heptosyltransferase II"/>
    <property type="match status" value="1"/>
</dbReference>
<comment type="similarity">
    <text evidence="3">Belongs to the glycosyltransferase 9 family.</text>
</comment>
<dbReference type="InterPro" id="IPR002201">
    <property type="entry name" value="Glyco_trans_9"/>
</dbReference>
<evidence type="ECO:0000256" key="5">
    <source>
        <dbReference type="ARBA" id="ARBA00047503"/>
    </source>
</evidence>
<sequence>MKILIIGPSWVGDMVMSQSLYITLKQQHPDAIIDVMAPAWCKPILDRMPEVNQAIEMPLGHGDIDLLGRRRLGKQLKANNYTHAYICPNSAKSALIPWFADIPKRIGWKGEMRYGLLNDLRPNKKSFQYMVERYVALAHPKSEMIDSSSLGGLDTLPRPKLAIDSDVQQTTLTKFSLSTEKPVLGLCPGAEFGPAKQWPVEHYSAVANEMINQGHQVWLFGSAKDKETTEAIKSLVDTDNQKSVFNLAGDTSLIEAVDLLAACKTVVSNDSGLMHVAAAVGCHVVGVYGSTSPKYTPPLAEKVDIVSTDIKCRPCFKRECEFKHLKCLTELNPQLVLDKISPKNISNESAIQVTSC</sequence>
<dbReference type="GO" id="GO:0005829">
    <property type="term" value="C:cytosol"/>
    <property type="evidence" value="ECO:0007669"/>
    <property type="project" value="TreeGrafter"/>
</dbReference>
<dbReference type="KEGG" id="awd:AWOD_I_0149"/>
<evidence type="ECO:0000256" key="3">
    <source>
        <dbReference type="ARBA" id="ARBA00043995"/>
    </source>
</evidence>
<name>A0A090IIE2_9GAMM</name>
<dbReference type="EMBL" id="LN554846">
    <property type="protein sequence ID" value="CED70246.1"/>
    <property type="molecule type" value="Genomic_DNA"/>
</dbReference>
<dbReference type="Pfam" id="PF01075">
    <property type="entry name" value="Glyco_transf_9"/>
    <property type="match status" value="1"/>
</dbReference>
<dbReference type="STRING" id="80852.AWOD_I_0149"/>
<dbReference type="InterPro" id="IPR011910">
    <property type="entry name" value="RfaF"/>
</dbReference>
<dbReference type="Proteomes" id="UP000032427">
    <property type="component" value="Chromosome 1"/>
</dbReference>
<keyword evidence="7" id="KW-1185">Reference proteome</keyword>
<evidence type="ECO:0000256" key="4">
    <source>
        <dbReference type="ARBA" id="ARBA00044042"/>
    </source>
</evidence>
<keyword evidence="1" id="KW-0328">Glycosyltransferase</keyword>
<dbReference type="Gene3D" id="3.40.50.2000">
    <property type="entry name" value="Glycogen Phosphorylase B"/>
    <property type="match status" value="2"/>
</dbReference>
<dbReference type="GeneID" id="28539679"/>
<evidence type="ECO:0000313" key="7">
    <source>
        <dbReference type="Proteomes" id="UP000032427"/>
    </source>
</evidence>
<dbReference type="PATRIC" id="fig|80852.17.peg.152"/>
<accession>A0A090IIE2</accession>
<dbReference type="AlphaFoldDB" id="A0A090IIE2"/>
<dbReference type="InterPro" id="IPR051199">
    <property type="entry name" value="LPS_LOS_Heptosyltrfase"/>
</dbReference>
<organism evidence="6 7">
    <name type="scientific">Aliivibrio wodanis</name>
    <dbReference type="NCBI Taxonomy" id="80852"/>
    <lineage>
        <taxon>Bacteria</taxon>
        <taxon>Pseudomonadati</taxon>
        <taxon>Pseudomonadota</taxon>
        <taxon>Gammaproteobacteria</taxon>
        <taxon>Vibrionales</taxon>
        <taxon>Vibrionaceae</taxon>
        <taxon>Aliivibrio</taxon>
    </lineage>
</organism>
<dbReference type="CDD" id="cd03789">
    <property type="entry name" value="GT9_LPS_heptosyltransferase"/>
    <property type="match status" value="1"/>
</dbReference>
<proteinExistence type="inferred from homology"/>
<dbReference type="SUPFAM" id="SSF53756">
    <property type="entry name" value="UDP-Glycosyltransferase/glycogen phosphorylase"/>
    <property type="match status" value="1"/>
</dbReference>
<protein>
    <recommendedName>
        <fullName evidence="4">lipopolysaccharide heptosyltransferase II</fullName>
        <ecNumber evidence="4">2.4.99.24</ecNumber>
    </recommendedName>
</protein>
<evidence type="ECO:0000256" key="2">
    <source>
        <dbReference type="ARBA" id="ARBA00022679"/>
    </source>
</evidence>
<dbReference type="GO" id="GO:0009244">
    <property type="term" value="P:lipopolysaccharide core region biosynthetic process"/>
    <property type="evidence" value="ECO:0007669"/>
    <property type="project" value="TreeGrafter"/>
</dbReference>
<dbReference type="FunFam" id="3.40.50.2000:FF:000022">
    <property type="entry name" value="ADP-heptose--LPS heptosyltransferase II"/>
    <property type="match status" value="1"/>
</dbReference>
<comment type="catalytic activity">
    <reaction evidence="5">
        <text>an L-alpha-D-Hep-(1-&gt;5)-[alpha-Kdo-(2-&gt;4)]-alpha-Kdo-(2-&gt;6)-lipid A + ADP-L-glycero-beta-D-manno-heptose = an L-alpha-D-Hep-(1-&gt;3)-L-alpha-D-Hep-(1-&gt;5)-[alpha-Kdo-(2-&gt;4)]-alpha-Kdo-(2-&gt;6)-lipid A + ADP + H(+)</text>
        <dbReference type="Rhea" id="RHEA:74071"/>
        <dbReference type="ChEBI" id="CHEBI:15378"/>
        <dbReference type="ChEBI" id="CHEBI:61506"/>
        <dbReference type="ChEBI" id="CHEBI:193068"/>
        <dbReference type="ChEBI" id="CHEBI:193069"/>
        <dbReference type="ChEBI" id="CHEBI:456216"/>
        <dbReference type="EC" id="2.4.99.24"/>
    </reaction>
</comment>
<dbReference type="HOGENOM" id="CLU_038371_7_0_6"/>